<organism evidence="1">
    <name type="scientific">Bracon brevicornis</name>
    <dbReference type="NCBI Taxonomy" id="1563983"/>
    <lineage>
        <taxon>Eukaryota</taxon>
        <taxon>Metazoa</taxon>
        <taxon>Ecdysozoa</taxon>
        <taxon>Arthropoda</taxon>
        <taxon>Hexapoda</taxon>
        <taxon>Insecta</taxon>
        <taxon>Pterygota</taxon>
        <taxon>Neoptera</taxon>
        <taxon>Endopterygota</taxon>
        <taxon>Hymenoptera</taxon>
        <taxon>Apocrita</taxon>
        <taxon>Ichneumonoidea</taxon>
        <taxon>Braconidae</taxon>
        <taxon>Braconinae</taxon>
        <taxon>Bracon</taxon>
    </lineage>
</organism>
<name>A0A6V7JLU1_9HYME</name>
<dbReference type="EMBL" id="CADCXW020000017">
    <property type="protein sequence ID" value="CAD1552442.1"/>
    <property type="molecule type" value="Genomic_DNA"/>
</dbReference>
<gene>
    <name evidence="1" type="ORF">BBRV_LOCUS54960</name>
</gene>
<proteinExistence type="predicted"/>
<evidence type="ECO:0000313" key="1">
    <source>
        <dbReference type="EMBL" id="CAD1552442.1"/>
    </source>
</evidence>
<reference evidence="1" key="1">
    <citation type="submission" date="2020-07" db="EMBL/GenBank/DDBJ databases">
        <authorList>
            <person name="Ferguson B K."/>
        </authorList>
    </citation>
    <scope>NUCLEOTIDE SEQUENCE</scope>
    <source>
        <strain evidence="1">L06</strain>
    </source>
</reference>
<protein>
    <submittedName>
        <fullName evidence="1">Uncharacterized protein</fullName>
    </submittedName>
</protein>
<accession>A0A6V7JLU1</accession>
<dbReference type="AlphaFoldDB" id="A0A6V7JLU1"/>
<sequence>MRIPYLESTGLNCPQHHVPISKNENTFKRSSEASSNWVAEFFYDSRNISKDINMLGRQTEKNENKAY</sequence>